<feature type="region of interest" description="Disordered" evidence="1">
    <location>
        <begin position="1"/>
        <end position="20"/>
    </location>
</feature>
<organism evidence="2 3">
    <name type="scientific">Rhodofomes roseus</name>
    <dbReference type="NCBI Taxonomy" id="34475"/>
    <lineage>
        <taxon>Eukaryota</taxon>
        <taxon>Fungi</taxon>
        <taxon>Dikarya</taxon>
        <taxon>Basidiomycota</taxon>
        <taxon>Agaricomycotina</taxon>
        <taxon>Agaricomycetes</taxon>
        <taxon>Polyporales</taxon>
        <taxon>Rhodofomes</taxon>
    </lineage>
</organism>
<dbReference type="EMBL" id="SEKV01000377">
    <property type="protein sequence ID" value="TFY58155.1"/>
    <property type="molecule type" value="Genomic_DNA"/>
</dbReference>
<evidence type="ECO:0000313" key="2">
    <source>
        <dbReference type="EMBL" id="TFY58155.1"/>
    </source>
</evidence>
<sequence>MPAWGPARERINTRTEGPPRATILDLGDEALFHHEVAYVMRAIRAPAEPDKTAACVRIDEAVGFEELSEAV</sequence>
<proteinExistence type="predicted"/>
<protein>
    <submittedName>
        <fullName evidence="2">Uncharacterized protein</fullName>
    </submittedName>
</protein>
<accession>A0A4Y9Y733</accession>
<evidence type="ECO:0000313" key="3">
    <source>
        <dbReference type="Proteomes" id="UP000298390"/>
    </source>
</evidence>
<name>A0A4Y9Y733_9APHY</name>
<comment type="caution">
    <text evidence="2">The sequence shown here is derived from an EMBL/GenBank/DDBJ whole genome shotgun (WGS) entry which is preliminary data.</text>
</comment>
<reference evidence="2 3" key="1">
    <citation type="submission" date="2019-01" db="EMBL/GenBank/DDBJ databases">
        <title>Genome sequencing of the rare red list fungi Fomitopsis rosea.</title>
        <authorList>
            <person name="Buettner E."/>
            <person name="Kellner H."/>
        </authorList>
    </citation>
    <scope>NUCLEOTIDE SEQUENCE [LARGE SCALE GENOMIC DNA]</scope>
    <source>
        <strain evidence="2 3">DSM 105464</strain>
    </source>
</reference>
<gene>
    <name evidence="2" type="ORF">EVJ58_g6590</name>
</gene>
<evidence type="ECO:0000256" key="1">
    <source>
        <dbReference type="SAM" id="MobiDB-lite"/>
    </source>
</evidence>
<dbReference type="AlphaFoldDB" id="A0A4Y9Y733"/>
<dbReference type="Proteomes" id="UP000298390">
    <property type="component" value="Unassembled WGS sequence"/>
</dbReference>